<accession>A0A1G4BT98</accession>
<evidence type="ECO:0000256" key="1">
    <source>
        <dbReference type="SAM" id="SignalP"/>
    </source>
</evidence>
<dbReference type="PANTHER" id="PTHR38847:SF1">
    <property type="entry name" value="PSEUDOURIDINE SYNTHASE RSUA_RLUA-LIKE DOMAIN-CONTAINING PROTEIN"/>
    <property type="match status" value="1"/>
</dbReference>
<name>A0A1G4BT98_9PEZI</name>
<dbReference type="GeneID" id="34553252"/>
<evidence type="ECO:0000313" key="2">
    <source>
        <dbReference type="EMBL" id="OHF04613.1"/>
    </source>
</evidence>
<dbReference type="STRING" id="1209926.A0A1G4BT98"/>
<feature type="chain" id="PRO_5009603315" description="Secreted protein" evidence="1">
    <location>
        <begin position="19"/>
        <end position="209"/>
    </location>
</feature>
<dbReference type="EMBL" id="MJBS01000001">
    <property type="protein sequence ID" value="OHF04613.1"/>
    <property type="molecule type" value="Genomic_DNA"/>
</dbReference>
<dbReference type="Proteomes" id="UP000176998">
    <property type="component" value="Unassembled WGS sequence"/>
</dbReference>
<sequence length="209" mass="22568">MVYKSLILLPFIASAALANPLHSVLQRQEAGDNVTFAVTAVRYSGEGCPTGSINGTLDPSGNFDVFYAALNTTIEPGEFKEKIKCQIQVDIQTAAERQLVVLSGTFTGYVLLTEGAWAKYENQYKYAGNPGTIKMEWPFKAPINAVTKFTNTLSTEFRSGCNSTGGKFTLIINNYLSMSNDGKGEGQISVTELDGAVKQSTKLTTLPCP</sequence>
<comment type="caution">
    <text evidence="2">The sequence shown here is derived from an EMBL/GenBank/DDBJ whole genome shotgun (WGS) entry which is preliminary data.</text>
</comment>
<reference evidence="2 3" key="1">
    <citation type="submission" date="2016-09" db="EMBL/GenBank/DDBJ databases">
        <authorList>
            <person name="Capua I."/>
            <person name="De Benedictis P."/>
            <person name="Joannis T."/>
            <person name="Lombin L.H."/>
            <person name="Cattoli G."/>
        </authorList>
    </citation>
    <scope>NUCLEOTIDE SEQUENCE [LARGE SCALE GENOMIC DNA]</scope>
    <source>
        <strain evidence="2 3">IMI 309357</strain>
    </source>
</reference>
<feature type="signal peptide" evidence="1">
    <location>
        <begin position="1"/>
        <end position="18"/>
    </location>
</feature>
<gene>
    <name evidence="2" type="ORF">CORC01_00084</name>
</gene>
<dbReference type="Pfam" id="PF14273">
    <property type="entry name" value="DUF4360"/>
    <property type="match status" value="1"/>
</dbReference>
<keyword evidence="1" id="KW-0732">Signal</keyword>
<proteinExistence type="predicted"/>
<evidence type="ECO:0008006" key="4">
    <source>
        <dbReference type="Google" id="ProtNLM"/>
    </source>
</evidence>
<evidence type="ECO:0000313" key="3">
    <source>
        <dbReference type="Proteomes" id="UP000176998"/>
    </source>
</evidence>
<organism evidence="2 3">
    <name type="scientific">Colletotrichum orchidophilum</name>
    <dbReference type="NCBI Taxonomy" id="1209926"/>
    <lineage>
        <taxon>Eukaryota</taxon>
        <taxon>Fungi</taxon>
        <taxon>Dikarya</taxon>
        <taxon>Ascomycota</taxon>
        <taxon>Pezizomycotina</taxon>
        <taxon>Sordariomycetes</taxon>
        <taxon>Hypocreomycetidae</taxon>
        <taxon>Glomerellales</taxon>
        <taxon>Glomerellaceae</taxon>
        <taxon>Colletotrichum</taxon>
    </lineage>
</organism>
<keyword evidence="3" id="KW-1185">Reference proteome</keyword>
<dbReference type="InterPro" id="IPR025649">
    <property type="entry name" value="DUF4360"/>
</dbReference>
<dbReference type="PANTHER" id="PTHR38847">
    <property type="match status" value="1"/>
</dbReference>
<dbReference type="AlphaFoldDB" id="A0A1G4BT98"/>
<dbReference type="OrthoDB" id="152248at2759"/>
<protein>
    <recommendedName>
        <fullName evidence="4">Secreted protein</fullName>
    </recommendedName>
</protein>
<dbReference type="RefSeq" id="XP_022481747.1">
    <property type="nucleotide sequence ID" value="XM_022611742.1"/>
</dbReference>